<evidence type="ECO:0000256" key="9">
    <source>
        <dbReference type="ARBA" id="ARBA00022946"/>
    </source>
</evidence>
<evidence type="ECO:0000256" key="6">
    <source>
        <dbReference type="ARBA" id="ARBA00022741"/>
    </source>
</evidence>
<organism evidence="16">
    <name type="scientific">Triticum aestivum</name>
    <name type="common">Wheat</name>
    <dbReference type="NCBI Taxonomy" id="4565"/>
    <lineage>
        <taxon>Eukaryota</taxon>
        <taxon>Viridiplantae</taxon>
        <taxon>Streptophyta</taxon>
        <taxon>Embryophyta</taxon>
        <taxon>Tracheophyta</taxon>
        <taxon>Spermatophyta</taxon>
        <taxon>Magnoliopsida</taxon>
        <taxon>Liliopsida</taxon>
        <taxon>Poales</taxon>
        <taxon>Poaceae</taxon>
        <taxon>BOP clade</taxon>
        <taxon>Pooideae</taxon>
        <taxon>Triticodae</taxon>
        <taxon>Triticeae</taxon>
        <taxon>Triticinae</taxon>
        <taxon>Triticum</taxon>
    </lineage>
</organism>
<evidence type="ECO:0000256" key="11">
    <source>
        <dbReference type="ARBA" id="ARBA00046272"/>
    </source>
</evidence>
<dbReference type="Gene3D" id="1.10.510.10">
    <property type="entry name" value="Transferase(Phosphotransferase) domain 1"/>
    <property type="match status" value="1"/>
</dbReference>
<dbReference type="GO" id="GO:0009534">
    <property type="term" value="C:chloroplast thylakoid"/>
    <property type="evidence" value="ECO:0007669"/>
    <property type="project" value="UniProtKB-SubCell"/>
</dbReference>
<keyword evidence="3" id="KW-0150">Chloroplast</keyword>
<evidence type="ECO:0000256" key="13">
    <source>
        <dbReference type="ARBA" id="ARBA00048679"/>
    </source>
</evidence>
<dbReference type="PANTHER" id="PTHR46699:SF4">
    <property type="entry name" value="SERINE_THREONINE-PROTEIN KINASE STN7, CHLOROPLASTIC"/>
    <property type="match status" value="1"/>
</dbReference>
<dbReference type="FunFam" id="1.10.510.10:FF:000678">
    <property type="entry name" value="Serine/threonine-protein kinase STN7, chloroplastic"/>
    <property type="match status" value="1"/>
</dbReference>
<evidence type="ECO:0000256" key="2">
    <source>
        <dbReference type="ARBA" id="ARBA00022527"/>
    </source>
</evidence>
<keyword evidence="6 14" id="KW-0547">Nucleotide-binding</keyword>
<dbReference type="OMA" id="AANWVVQ"/>
<keyword evidence="2" id="KW-0723">Serine/threonine-protein kinase</keyword>
<dbReference type="SUPFAM" id="SSF56112">
    <property type="entry name" value="Protein kinase-like (PK-like)"/>
    <property type="match status" value="1"/>
</dbReference>
<dbReference type="InterPro" id="IPR017441">
    <property type="entry name" value="Protein_kinase_ATP_BS"/>
</dbReference>
<keyword evidence="8 14" id="KW-0067">ATP-binding</keyword>
<protein>
    <recommendedName>
        <fullName evidence="1">non-specific serine/threonine protein kinase</fullName>
        <ecNumber evidence="1">2.7.11.1</ecNumber>
    </recommendedName>
</protein>
<dbReference type="OrthoDB" id="10252171at2759"/>
<dbReference type="STRING" id="4565.A0A3B5Y6C0"/>
<evidence type="ECO:0000256" key="14">
    <source>
        <dbReference type="PROSITE-ProRule" id="PRU10141"/>
    </source>
</evidence>
<keyword evidence="17" id="KW-1185">Reference proteome</keyword>
<evidence type="ECO:0000256" key="1">
    <source>
        <dbReference type="ARBA" id="ARBA00012513"/>
    </source>
</evidence>
<evidence type="ECO:0000256" key="4">
    <source>
        <dbReference type="ARBA" id="ARBA00022640"/>
    </source>
</evidence>
<evidence type="ECO:0000256" key="5">
    <source>
        <dbReference type="ARBA" id="ARBA00022679"/>
    </source>
</evidence>
<dbReference type="AlphaFoldDB" id="A0A3B5Y6C0"/>
<dbReference type="Gramene" id="TraesCS1A02G369800.1">
    <property type="protein sequence ID" value="TraesCS1A02G369800.1"/>
    <property type="gene ID" value="TraesCS1A02G369800"/>
</dbReference>
<dbReference type="GO" id="GO:0042548">
    <property type="term" value="P:regulation of photosynthesis, light reaction"/>
    <property type="evidence" value="ECO:0007669"/>
    <property type="project" value="UniProtKB-ARBA"/>
</dbReference>
<sequence length="559" mass="62352">MASTSLGLSTSFLPGHDTRLRRRRRAAPAAAASFRPVVASAELGAEVGRQLVEAVGVGLPCTVMACGDVIYRSTLPHNDGLTITAPGVALAFAAASYLWATPGVAPGFFDMFVLAFAERLFRPTFRKDDFVPGKKLGEGAFGVVYKASLADPKAAEKQGDVVVKKATEYGAVEIWMNERVRRACASSCADFLYGFRESKTKGKGEEYWLIWRYEGEDTLSALMQSKEFPYNVETKILGNVQDLPKGIARENKIVQTVMGQLLFALDGLHSTGIVHRDIKPQNVIFSEESRTFKIIDLGAAADLRVGINYIPKEFLLDPRYAAPEQYIMSTQTPSAPSAPVATALSPVLWQLNLPDRFDIYSLGLIYLQMAFPALRTDSSLIQFNRQLKRCNYDLEAWRNLVEPRATPDLRRGFDILDLDGGIGWELLTSMVRYKARQRTSAKAALAHPYFNSEGLLGLSVMQNLRLQLFRATQKDYSEAARWIIGLMAKSGTEEGGGFTEAQLQELREIKPKKDSAQRNVLASMLRVQRKIVRTISESMDELTSQRKSIWWSRWIPREE</sequence>
<name>A0A3B5Y6C0_WHEAT</name>
<dbReference type="GO" id="GO:0005524">
    <property type="term" value="F:ATP binding"/>
    <property type="evidence" value="ECO:0007669"/>
    <property type="project" value="UniProtKB-UniRule"/>
</dbReference>
<dbReference type="EnsemblPlants" id="TraesCS1A02G369800.1">
    <property type="protein sequence ID" value="TraesCS1A02G369800.1"/>
    <property type="gene ID" value="TraesCS1A02G369800"/>
</dbReference>
<dbReference type="PANTHER" id="PTHR46699">
    <property type="entry name" value="SERINE/THREONINE-PROTEIN KINASE STN8, CHLOROPLASTIC-RELATED"/>
    <property type="match status" value="1"/>
</dbReference>
<dbReference type="Gramene" id="TraesWEE_scaffold_069127_01G000100.1">
    <property type="protein sequence ID" value="TraesWEE_scaffold_069127_01G000100.1"/>
    <property type="gene ID" value="TraesWEE_scaffold_069127_01G000100"/>
</dbReference>
<dbReference type="PaxDb" id="4565-Traes_1DL_D3209EB84.2"/>
<dbReference type="EC" id="2.7.11.1" evidence="1"/>
<evidence type="ECO:0000313" key="17">
    <source>
        <dbReference type="Proteomes" id="UP000019116"/>
    </source>
</evidence>
<feature type="binding site" evidence="14">
    <location>
        <position position="165"/>
    </location>
    <ligand>
        <name>ATP</name>
        <dbReference type="ChEBI" id="CHEBI:30616"/>
    </ligand>
</feature>
<dbReference type="InterPro" id="IPR008271">
    <property type="entry name" value="Ser/Thr_kinase_AS"/>
</dbReference>
<comment type="catalytic activity">
    <reaction evidence="13">
        <text>L-seryl-[protein] + ATP = O-phospho-L-seryl-[protein] + ADP + H(+)</text>
        <dbReference type="Rhea" id="RHEA:17989"/>
        <dbReference type="Rhea" id="RHEA-COMP:9863"/>
        <dbReference type="Rhea" id="RHEA-COMP:11604"/>
        <dbReference type="ChEBI" id="CHEBI:15378"/>
        <dbReference type="ChEBI" id="CHEBI:29999"/>
        <dbReference type="ChEBI" id="CHEBI:30616"/>
        <dbReference type="ChEBI" id="CHEBI:83421"/>
        <dbReference type="ChEBI" id="CHEBI:456216"/>
        <dbReference type="EC" id="2.7.11.1"/>
    </reaction>
</comment>
<dbReference type="PROSITE" id="PS50011">
    <property type="entry name" value="PROTEIN_KINASE_DOM"/>
    <property type="match status" value="1"/>
</dbReference>
<dbReference type="Proteomes" id="UP000019116">
    <property type="component" value="Chromosome 1A"/>
</dbReference>
<evidence type="ECO:0000313" key="16">
    <source>
        <dbReference type="EnsemblPlants" id="TraesCS1A02G369800.1"/>
    </source>
</evidence>
<evidence type="ECO:0000256" key="12">
    <source>
        <dbReference type="ARBA" id="ARBA00047899"/>
    </source>
</evidence>
<dbReference type="SMART" id="SM00220">
    <property type="entry name" value="S_TKc"/>
    <property type="match status" value="1"/>
</dbReference>
<dbReference type="GO" id="GO:0004674">
    <property type="term" value="F:protein serine/threonine kinase activity"/>
    <property type="evidence" value="ECO:0007669"/>
    <property type="project" value="UniProtKB-KW"/>
</dbReference>
<accession>A0A3B5Y6C0</accession>
<dbReference type="InterPro" id="IPR011009">
    <property type="entry name" value="Kinase-like_dom_sf"/>
</dbReference>
<keyword evidence="10" id="KW-0793">Thylakoid</keyword>
<keyword evidence="4" id="KW-0934">Plastid</keyword>
<dbReference type="Gene3D" id="3.30.200.20">
    <property type="entry name" value="Phosphorylase Kinase, domain 1"/>
    <property type="match status" value="1"/>
</dbReference>
<evidence type="ECO:0000256" key="3">
    <source>
        <dbReference type="ARBA" id="ARBA00022528"/>
    </source>
</evidence>
<dbReference type="SMR" id="A0A3B5Y6C0"/>
<keyword evidence="5" id="KW-0808">Transferase</keyword>
<evidence type="ECO:0000256" key="8">
    <source>
        <dbReference type="ARBA" id="ARBA00022840"/>
    </source>
</evidence>
<dbReference type="RefSeq" id="XP_044345080.1">
    <property type="nucleotide sequence ID" value="XM_044489145.1"/>
</dbReference>
<proteinExistence type="predicted"/>
<evidence type="ECO:0000259" key="15">
    <source>
        <dbReference type="PROSITE" id="PS50011"/>
    </source>
</evidence>
<dbReference type="PROSITE" id="PS00107">
    <property type="entry name" value="PROTEIN_KINASE_ATP"/>
    <property type="match status" value="1"/>
</dbReference>
<dbReference type="KEGG" id="taes:123065960"/>
<dbReference type="GeneID" id="123065960"/>
<comment type="subcellular location">
    <subcellularLocation>
        <location evidence="11">Plastid</location>
        <location evidence="11">Chloroplast thylakoid</location>
    </subcellularLocation>
</comment>
<dbReference type="PROSITE" id="PS00108">
    <property type="entry name" value="PROTEIN_KINASE_ST"/>
    <property type="match status" value="1"/>
</dbReference>
<comment type="catalytic activity">
    <reaction evidence="12">
        <text>L-threonyl-[protein] + ATP = O-phospho-L-threonyl-[protein] + ADP + H(+)</text>
        <dbReference type="Rhea" id="RHEA:46608"/>
        <dbReference type="Rhea" id="RHEA-COMP:11060"/>
        <dbReference type="Rhea" id="RHEA-COMP:11605"/>
        <dbReference type="ChEBI" id="CHEBI:15378"/>
        <dbReference type="ChEBI" id="CHEBI:30013"/>
        <dbReference type="ChEBI" id="CHEBI:30616"/>
        <dbReference type="ChEBI" id="CHEBI:61977"/>
        <dbReference type="ChEBI" id="CHEBI:456216"/>
        <dbReference type="EC" id="2.7.11.1"/>
    </reaction>
</comment>
<keyword evidence="7" id="KW-0418">Kinase</keyword>
<dbReference type="InterPro" id="IPR000719">
    <property type="entry name" value="Prot_kinase_dom"/>
</dbReference>
<reference evidence="16" key="1">
    <citation type="submission" date="2018-08" db="EMBL/GenBank/DDBJ databases">
        <authorList>
            <person name="Rossello M."/>
        </authorList>
    </citation>
    <scope>NUCLEOTIDE SEQUENCE [LARGE SCALE GENOMIC DNA]</scope>
    <source>
        <strain evidence="16">cv. Chinese Spring</strain>
    </source>
</reference>
<dbReference type="Pfam" id="PF00069">
    <property type="entry name" value="Pkinase"/>
    <property type="match status" value="1"/>
</dbReference>
<dbReference type="CDD" id="cd14013">
    <property type="entry name" value="STKc_SNT7_plant"/>
    <property type="match status" value="1"/>
</dbReference>
<keyword evidence="9" id="KW-0809">Transit peptide</keyword>
<evidence type="ECO:0000256" key="7">
    <source>
        <dbReference type="ARBA" id="ARBA00022777"/>
    </source>
</evidence>
<reference evidence="16" key="2">
    <citation type="submission" date="2018-10" db="UniProtKB">
        <authorList>
            <consortium name="EnsemblPlants"/>
        </authorList>
    </citation>
    <scope>IDENTIFICATION</scope>
</reference>
<dbReference type="Gramene" id="TraesNOR1A03G00156650.1">
    <property type="protein sequence ID" value="TraesNOR1A03G00156650.1"/>
    <property type="gene ID" value="TraesNOR1A03G00156650"/>
</dbReference>
<evidence type="ECO:0000256" key="10">
    <source>
        <dbReference type="ARBA" id="ARBA00023078"/>
    </source>
</evidence>
<gene>
    <name evidence="16" type="primary">LOC123065960</name>
</gene>
<feature type="domain" description="Protein kinase" evidence="15">
    <location>
        <begin position="130"/>
        <end position="450"/>
    </location>
</feature>